<keyword evidence="5" id="KW-1185">Reference proteome</keyword>
<keyword evidence="3" id="KW-0472">Membrane</keyword>
<keyword evidence="3" id="KW-1133">Transmembrane helix</keyword>
<keyword evidence="3" id="KW-0812">Transmembrane</keyword>
<name>A0A1E5CSL2_9VIBR</name>
<evidence type="ECO:0000256" key="2">
    <source>
        <dbReference type="SAM" id="MobiDB-lite"/>
    </source>
</evidence>
<dbReference type="EMBL" id="AJYW02000257">
    <property type="protein sequence ID" value="OEE72838.1"/>
    <property type="molecule type" value="Genomic_DNA"/>
</dbReference>
<dbReference type="AlphaFoldDB" id="A0A1E5CSL2"/>
<feature type="region of interest" description="Disordered" evidence="2">
    <location>
        <begin position="156"/>
        <end position="195"/>
    </location>
</feature>
<sequence>MLNKWKARLFKDKEGDFDDGGLINQQTSRRNIMVTAIALFVLSLLAFGVYQLTRPTATEAPVAPDIEFGDVVGDDFTDKDNQSALSAQQLQIDDMDKKLNDFGDALNRFGDSITHGLNGIKTDQERALSNKQAELEAELQEVNALKIKLNDLLEQKSTSSVDTPPNNQHQAWPDSVNGDGETFGRYRLPPKPNASYSDDNPELGTFTYQQSDAAAFTTPAFDSVDFFWQASIEEAKSKRTTANYVPTGTFVTAVVTGGADANAGVTGQGDTAPIVFQTVNSGILPNGEKSMLSDCTITGSVYGEISSSRGIVRTNRMSCIHDNGDILDIPVRATAFNFGRNGIRGTTILKNGKIIQMAGVSGILTGLGETGAALSQTTTPTALGPSQSIDSGKAALNLLGNATSSVGSKLADYYIQLAELYHPIVEVNPGALVNIVFLEGFPLDPLLAEDYEANMAQKERDENTSNTSQILDIITNAPEKVINPLAEKMKKKGIADSSFGNLQ</sequence>
<evidence type="ECO:0000256" key="1">
    <source>
        <dbReference type="SAM" id="Coils"/>
    </source>
</evidence>
<protein>
    <submittedName>
        <fullName evidence="4">Conjugal transfer protein TraB</fullName>
    </submittedName>
</protein>
<evidence type="ECO:0000256" key="3">
    <source>
        <dbReference type="SAM" id="Phobius"/>
    </source>
</evidence>
<evidence type="ECO:0000313" key="4">
    <source>
        <dbReference type="EMBL" id="OEE72838.1"/>
    </source>
</evidence>
<organism evidence="4 5">
    <name type="scientific">Vibrio genomosp. F6 str. FF-238</name>
    <dbReference type="NCBI Taxonomy" id="1191298"/>
    <lineage>
        <taxon>Bacteria</taxon>
        <taxon>Pseudomonadati</taxon>
        <taxon>Pseudomonadota</taxon>
        <taxon>Gammaproteobacteria</taxon>
        <taxon>Vibrionales</taxon>
        <taxon>Vibrionaceae</taxon>
        <taxon>Vibrio</taxon>
    </lineage>
</organism>
<evidence type="ECO:0000313" key="5">
    <source>
        <dbReference type="Proteomes" id="UP000094165"/>
    </source>
</evidence>
<comment type="caution">
    <text evidence="4">The sequence shown here is derived from an EMBL/GenBank/DDBJ whole genome shotgun (WGS) entry which is preliminary data.</text>
</comment>
<reference evidence="4 5" key="1">
    <citation type="journal article" date="2012" name="Science">
        <title>Ecological populations of bacteria act as socially cohesive units of antibiotic production and resistance.</title>
        <authorList>
            <person name="Cordero O.X."/>
            <person name="Wildschutte H."/>
            <person name="Kirkup B."/>
            <person name="Proehl S."/>
            <person name="Ngo L."/>
            <person name="Hussain F."/>
            <person name="Le Roux F."/>
            <person name="Mincer T."/>
            <person name="Polz M.F."/>
        </authorList>
    </citation>
    <scope>NUCLEOTIDE SEQUENCE [LARGE SCALE GENOMIC DNA]</scope>
    <source>
        <strain evidence="4 5">FF-238</strain>
    </source>
</reference>
<dbReference type="Pfam" id="PF03743">
    <property type="entry name" value="TrbI"/>
    <property type="match status" value="1"/>
</dbReference>
<feature type="compositionally biased region" description="Polar residues" evidence="2">
    <location>
        <begin position="156"/>
        <end position="170"/>
    </location>
</feature>
<accession>A0A1E5CSL2</accession>
<feature type="coiled-coil region" evidence="1">
    <location>
        <begin position="121"/>
        <end position="155"/>
    </location>
</feature>
<dbReference type="InterPro" id="IPR005498">
    <property type="entry name" value="T4SS_VirB10/TraB/TrbI"/>
</dbReference>
<gene>
    <name evidence="4" type="ORF">A130_07145</name>
</gene>
<proteinExistence type="predicted"/>
<dbReference type="CDD" id="cd16430">
    <property type="entry name" value="TraB"/>
    <property type="match status" value="1"/>
</dbReference>
<dbReference type="Proteomes" id="UP000094165">
    <property type="component" value="Unassembled WGS sequence"/>
</dbReference>
<feature type="transmembrane region" description="Helical" evidence="3">
    <location>
        <begin position="32"/>
        <end position="52"/>
    </location>
</feature>
<dbReference type="RefSeq" id="WP_017053047.1">
    <property type="nucleotide sequence ID" value="NZ_AJYW02000257.1"/>
</dbReference>
<keyword evidence="1" id="KW-0175">Coiled coil</keyword>